<dbReference type="RefSeq" id="WP_167166915.1">
    <property type="nucleotide sequence ID" value="NZ_BAAAOO010000014.1"/>
</dbReference>
<sequence>MSVTYPIPVDPPGISARGKGTVLFVPSIANLSAPTVAEISAGLNLSCAIYAFNVTPTQNAVSKAKYCYATEVQRAGTPSYAIDAIVYDYDPQNLDAGDYGYYAELAPGTNGYLIDRRGLTRDVAAAAGQNVDIYPVELGIQGRVAIDPTADGETLRVTQGVFVIGDPAIDTVIAA</sequence>
<dbReference type="Pfam" id="PF25595">
    <property type="entry name" value="Phage_TTP_16"/>
    <property type="match status" value="1"/>
</dbReference>
<accession>A0ABX0SG01</accession>
<name>A0ABX0SG01_9ACTN</name>
<comment type="caution">
    <text evidence="1">The sequence shown here is derived from an EMBL/GenBank/DDBJ whole genome shotgun (WGS) entry which is preliminary data.</text>
</comment>
<reference evidence="1 2" key="1">
    <citation type="submission" date="2020-02" db="EMBL/GenBank/DDBJ databases">
        <title>Sequencing the genomes of 1000 actinobacteria strains.</title>
        <authorList>
            <person name="Klenk H.-P."/>
        </authorList>
    </citation>
    <scope>NUCLEOTIDE SEQUENCE [LARGE SCALE GENOMIC DNA]</scope>
    <source>
        <strain evidence="1 2">DSM 19609</strain>
    </source>
</reference>
<gene>
    <name evidence="1" type="ORF">FB473_001965</name>
</gene>
<evidence type="ECO:0000313" key="1">
    <source>
        <dbReference type="EMBL" id="NIH57320.1"/>
    </source>
</evidence>
<dbReference type="EMBL" id="JAAMOZ010000001">
    <property type="protein sequence ID" value="NIH57320.1"/>
    <property type="molecule type" value="Genomic_DNA"/>
</dbReference>
<keyword evidence="2" id="KW-1185">Reference proteome</keyword>
<dbReference type="InterPro" id="IPR058009">
    <property type="entry name" value="TTP_Phage_16"/>
</dbReference>
<dbReference type="Proteomes" id="UP000749311">
    <property type="component" value="Unassembled WGS sequence"/>
</dbReference>
<evidence type="ECO:0000313" key="2">
    <source>
        <dbReference type="Proteomes" id="UP000749311"/>
    </source>
</evidence>
<organism evidence="1 2">
    <name type="scientific">Brooklawnia cerclae</name>
    <dbReference type="NCBI Taxonomy" id="349934"/>
    <lineage>
        <taxon>Bacteria</taxon>
        <taxon>Bacillati</taxon>
        <taxon>Actinomycetota</taxon>
        <taxon>Actinomycetes</taxon>
        <taxon>Propionibacteriales</taxon>
        <taxon>Propionibacteriaceae</taxon>
        <taxon>Brooklawnia</taxon>
    </lineage>
</organism>
<proteinExistence type="predicted"/>
<protein>
    <submittedName>
        <fullName evidence="1">Uncharacterized protein</fullName>
    </submittedName>
</protein>